<evidence type="ECO:0000256" key="1">
    <source>
        <dbReference type="SAM" id="Coils"/>
    </source>
</evidence>
<proteinExistence type="predicted"/>
<protein>
    <submittedName>
        <fullName evidence="2">CC171 protein</fullName>
    </submittedName>
</protein>
<name>A0A7K4UQG7_9SYLV</name>
<feature type="non-terminal residue" evidence="2">
    <location>
        <position position="1"/>
    </location>
</feature>
<keyword evidence="3" id="KW-1185">Reference proteome</keyword>
<dbReference type="EMBL" id="VXBN01016095">
    <property type="protein sequence ID" value="NWR11903.1"/>
    <property type="molecule type" value="Genomic_DNA"/>
</dbReference>
<reference evidence="2 3" key="1">
    <citation type="submission" date="2019-09" db="EMBL/GenBank/DDBJ databases">
        <title>Bird 10,000 Genomes (B10K) Project - Family phase.</title>
        <authorList>
            <person name="Zhang G."/>
        </authorList>
    </citation>
    <scope>NUCLEOTIDE SEQUENCE [LARGE SCALE GENOMIC DNA]</scope>
    <source>
        <strain evidence="2">B10K-DU-002-08</strain>
        <tissue evidence="2">Muscle</tissue>
    </source>
</reference>
<feature type="coiled-coil region" evidence="1">
    <location>
        <begin position="1"/>
        <end position="53"/>
    </location>
</feature>
<comment type="caution">
    <text evidence="2">The sequence shown here is derived from an EMBL/GenBank/DDBJ whole genome shotgun (WGS) entry which is preliminary data.</text>
</comment>
<dbReference type="OrthoDB" id="287623at2759"/>
<dbReference type="Proteomes" id="UP000580691">
    <property type="component" value="Unassembled WGS sequence"/>
</dbReference>
<dbReference type="AlphaFoldDB" id="A0A7K4UQG7"/>
<gene>
    <name evidence="2" type="primary">Ccdc171_2</name>
    <name evidence="2" type="ORF">SINWEB_R15018</name>
</gene>
<feature type="non-terminal residue" evidence="2">
    <location>
        <position position="76"/>
    </location>
</feature>
<sequence length="76" mass="9154">NPSEMNTVEDLRRKLQELETKRTQEMFDYEKEVRQLRLDLERGEALRRGLESEVSFVRKQANMQMYTAEDELCDVK</sequence>
<evidence type="ECO:0000313" key="2">
    <source>
        <dbReference type="EMBL" id="NWR11903.1"/>
    </source>
</evidence>
<keyword evidence="1" id="KW-0175">Coiled coil</keyword>
<accession>A0A7K4UQG7</accession>
<evidence type="ECO:0000313" key="3">
    <source>
        <dbReference type="Proteomes" id="UP000580691"/>
    </source>
</evidence>
<organism evidence="2 3">
    <name type="scientific">Sinosuthora webbiana</name>
    <dbReference type="NCBI Taxonomy" id="337173"/>
    <lineage>
        <taxon>Eukaryota</taxon>
        <taxon>Metazoa</taxon>
        <taxon>Chordata</taxon>
        <taxon>Craniata</taxon>
        <taxon>Vertebrata</taxon>
        <taxon>Euteleostomi</taxon>
        <taxon>Archelosauria</taxon>
        <taxon>Archosauria</taxon>
        <taxon>Dinosauria</taxon>
        <taxon>Saurischia</taxon>
        <taxon>Theropoda</taxon>
        <taxon>Coelurosauria</taxon>
        <taxon>Aves</taxon>
        <taxon>Neognathae</taxon>
        <taxon>Neoaves</taxon>
        <taxon>Telluraves</taxon>
        <taxon>Australaves</taxon>
        <taxon>Passeriformes</taxon>
        <taxon>Sylvioidea</taxon>
        <taxon>Sylviidae</taxon>
        <taxon>Sinosuthora</taxon>
    </lineage>
</organism>